<gene>
    <name evidence="1" type="ORF">FOZG_18554</name>
</gene>
<proteinExistence type="predicted"/>
<accession>W9JE36</accession>
<dbReference type="VEuPathDB" id="FungiDB:FOZG_18554"/>
<sequence>MVRPKRLSISTWVMAQCLLPPRWTTIASTVTTSPGRLSFLNVLSKEASATRN</sequence>
<dbReference type="HOGENOM" id="CLU_3087339_0_0_1"/>
<dbReference type="EMBL" id="KI981522">
    <property type="protein sequence ID" value="EWZ27733.1"/>
    <property type="molecule type" value="Genomic_DNA"/>
</dbReference>
<evidence type="ECO:0000313" key="1">
    <source>
        <dbReference type="EMBL" id="EWZ27733.1"/>
    </source>
</evidence>
<protein>
    <submittedName>
        <fullName evidence="1">Uncharacterized protein</fullName>
    </submittedName>
</protein>
<dbReference type="AlphaFoldDB" id="W9JE36"/>
<reference evidence="1" key="2">
    <citation type="submission" date="2014-02" db="EMBL/GenBank/DDBJ databases">
        <title>Annotation of the Genome Sequence of Fusarium oxysporum Fo47.</title>
        <authorList>
            <consortium name="The Broad Institute Genomics Platform"/>
            <person name="Ma L.-J."/>
            <person name="Corby-Kistler H."/>
            <person name="Broz K."/>
            <person name="Gale L.R."/>
            <person name="Jonkers W."/>
            <person name="O'Donnell K."/>
            <person name="Ploetz R."/>
            <person name="Steinberg C."/>
            <person name="Schwartz D.C."/>
            <person name="VanEtten H."/>
            <person name="Zhou S."/>
            <person name="Young S.K."/>
            <person name="Zeng Q."/>
            <person name="Gargeya S."/>
            <person name="Fitzgerald M."/>
            <person name="Abouelleil A."/>
            <person name="Alvarado L."/>
            <person name="Chapman S.B."/>
            <person name="Gainer-Dewar J."/>
            <person name="Goldberg J."/>
            <person name="Griggs A."/>
            <person name="Gujja S."/>
            <person name="Hansen M."/>
            <person name="Howarth C."/>
            <person name="Imamovic A."/>
            <person name="Ireland A."/>
            <person name="Larimer J."/>
            <person name="McCowan C."/>
            <person name="Murphy C."/>
            <person name="Pearson M."/>
            <person name="Poon T.W."/>
            <person name="Priest M."/>
            <person name="Roberts A."/>
            <person name="Saif S."/>
            <person name="Shea T."/>
            <person name="Sykes S."/>
            <person name="Wortman J."/>
            <person name="Nusbaum C."/>
            <person name="Birren B."/>
        </authorList>
    </citation>
    <scope>NUCLEOTIDE SEQUENCE</scope>
    <source>
        <strain evidence="1">Fo47</strain>
    </source>
</reference>
<reference evidence="1" key="1">
    <citation type="submission" date="2011-06" db="EMBL/GenBank/DDBJ databases">
        <title>The Genome Sequence of Fusarium oxysporum Fo47.</title>
        <authorList>
            <consortium name="The Broad Institute Genome Sequencing Platform"/>
            <person name="Ma L.-J."/>
            <person name="Gale L.R."/>
            <person name="Schwartz D.C."/>
            <person name="Zhou S."/>
            <person name="Corby-Kistler H."/>
            <person name="Young S.K."/>
            <person name="Zeng Q."/>
            <person name="Gargeya S."/>
            <person name="Fitzgerald M."/>
            <person name="Haas B."/>
            <person name="Abouelleil A."/>
            <person name="Alvarado L."/>
            <person name="Arachchi H.M."/>
            <person name="Berlin A."/>
            <person name="Brown A."/>
            <person name="Chapman S.B."/>
            <person name="Chen Z."/>
            <person name="Dunbar C."/>
            <person name="Freedman E."/>
            <person name="Gearin G."/>
            <person name="Gellesch M."/>
            <person name="Goldberg J."/>
            <person name="Griggs A."/>
            <person name="Gujja S."/>
            <person name="Heiman D."/>
            <person name="Howarth C."/>
            <person name="Larson L."/>
            <person name="Lui A."/>
            <person name="MacDonald P.J.P."/>
            <person name="Mehta T."/>
            <person name="Montmayeur A."/>
            <person name="Murphy C."/>
            <person name="Neiman D."/>
            <person name="Pearson M."/>
            <person name="Priest M."/>
            <person name="Roberts A."/>
            <person name="Saif S."/>
            <person name="Shea T."/>
            <person name="Shenoy N."/>
            <person name="Sisk P."/>
            <person name="Stolte C."/>
            <person name="Sykes S."/>
            <person name="Wortman J."/>
            <person name="Nusbaum C."/>
            <person name="Birren B."/>
        </authorList>
    </citation>
    <scope>NUCLEOTIDE SEQUENCE [LARGE SCALE GENOMIC DNA]</scope>
    <source>
        <strain evidence="1">Fo47</strain>
    </source>
</reference>
<organism evidence="1">
    <name type="scientific">Fusarium oxysporum Fo47</name>
    <dbReference type="NCBI Taxonomy" id="660027"/>
    <lineage>
        <taxon>Eukaryota</taxon>
        <taxon>Fungi</taxon>
        <taxon>Dikarya</taxon>
        <taxon>Ascomycota</taxon>
        <taxon>Pezizomycotina</taxon>
        <taxon>Sordariomycetes</taxon>
        <taxon>Hypocreomycetidae</taxon>
        <taxon>Hypocreales</taxon>
        <taxon>Nectriaceae</taxon>
        <taxon>Fusarium</taxon>
        <taxon>Fusarium oxysporum species complex</taxon>
    </lineage>
</organism>
<name>W9JE36_FUSOX</name>
<dbReference type="Proteomes" id="UP000030766">
    <property type="component" value="Unassembled WGS sequence"/>
</dbReference>